<accession>A0A2Z4MLQ4</accession>
<evidence type="ECO:0000256" key="1">
    <source>
        <dbReference type="ARBA" id="ARBA00006484"/>
    </source>
</evidence>
<dbReference type="CDD" id="cd05233">
    <property type="entry name" value="SDR_c"/>
    <property type="match status" value="1"/>
</dbReference>
<name>A0A2Z4MLQ4_BREBE</name>
<gene>
    <name evidence="4" type="ORF">AB432_021240</name>
</gene>
<evidence type="ECO:0000256" key="3">
    <source>
        <dbReference type="RuleBase" id="RU000363"/>
    </source>
</evidence>
<dbReference type="Proteomes" id="UP000036061">
    <property type="component" value="Chromosome"/>
</dbReference>
<evidence type="ECO:0000313" key="5">
    <source>
        <dbReference type="Proteomes" id="UP000036061"/>
    </source>
</evidence>
<dbReference type="PRINTS" id="PR00080">
    <property type="entry name" value="SDRFAMILY"/>
</dbReference>
<dbReference type="RefSeq" id="WP_082195970.1">
    <property type="nucleotide sequence ID" value="NZ_CP030117.1"/>
</dbReference>
<dbReference type="Pfam" id="PF00106">
    <property type="entry name" value="adh_short"/>
    <property type="match status" value="1"/>
</dbReference>
<sequence length="276" mass="30949">MPFTVEINTLHKKEVDDMPTPRIVVITGASGGLGLALTRLHLEKGDCVIATSRKAINEELVLLQNAYPNHLHYYPVDVSSNEDIRQFAAWVHIRFERCDFLYNNAGMAIFEPLIEMRVEELEETLRTNISGVLYTTRAFLPMMLQQKQGRIITVASLAGQVATAKAAVYAASKAAVIRFSEGLRHELQGTGIAVTCAMPGPIDTPFLDKADKTGSYRSKVSRYLLTPEQTARAIYRAAEAKRPEVAMPFRLHALSRIYFLLPQWLKHLISPLLNRK</sequence>
<proteinExistence type="inferred from homology"/>
<dbReference type="PROSITE" id="PS00061">
    <property type="entry name" value="ADH_SHORT"/>
    <property type="match status" value="1"/>
</dbReference>
<dbReference type="PANTHER" id="PTHR44196">
    <property type="entry name" value="DEHYDROGENASE/REDUCTASE SDR FAMILY MEMBER 7B"/>
    <property type="match status" value="1"/>
</dbReference>
<dbReference type="InterPro" id="IPR020904">
    <property type="entry name" value="Sc_DH/Rdtase_CS"/>
</dbReference>
<comment type="similarity">
    <text evidence="1 3">Belongs to the short-chain dehydrogenases/reductases (SDR) family.</text>
</comment>
<keyword evidence="2" id="KW-0560">Oxidoreductase</keyword>
<dbReference type="EMBL" id="CP030117">
    <property type="protein sequence ID" value="AWX57400.1"/>
    <property type="molecule type" value="Genomic_DNA"/>
</dbReference>
<dbReference type="SUPFAM" id="SSF51735">
    <property type="entry name" value="NAD(P)-binding Rossmann-fold domains"/>
    <property type="match status" value="1"/>
</dbReference>
<dbReference type="GO" id="GO:0016491">
    <property type="term" value="F:oxidoreductase activity"/>
    <property type="evidence" value="ECO:0007669"/>
    <property type="project" value="UniProtKB-KW"/>
</dbReference>
<evidence type="ECO:0000313" key="4">
    <source>
        <dbReference type="EMBL" id="AWX57400.1"/>
    </source>
</evidence>
<protein>
    <submittedName>
        <fullName evidence="4">SDR family NAD(P)-dependent oxidoreductase</fullName>
    </submittedName>
</protein>
<dbReference type="InterPro" id="IPR036291">
    <property type="entry name" value="NAD(P)-bd_dom_sf"/>
</dbReference>
<dbReference type="InterPro" id="IPR002347">
    <property type="entry name" value="SDR_fam"/>
</dbReference>
<evidence type="ECO:0000256" key="2">
    <source>
        <dbReference type="ARBA" id="ARBA00023002"/>
    </source>
</evidence>
<dbReference type="AlphaFoldDB" id="A0A2Z4MLQ4"/>
<reference evidence="4 5" key="1">
    <citation type="journal article" date="2015" name="Genome Announc.">
        <title>Draft Genome Sequence of Brevibacillus brevis DZQ7, a Plant Growth-Promoting Rhizobacterium with Broad-Spectrum Antimicrobial Activity.</title>
        <authorList>
            <person name="Hou Q."/>
            <person name="Wang C."/>
            <person name="Hou X."/>
            <person name="Xia Z."/>
            <person name="Ye J."/>
            <person name="Liu K."/>
            <person name="Liu H."/>
            <person name="Wang J."/>
            <person name="Guo H."/>
            <person name="Yu X."/>
            <person name="Yang Y."/>
            <person name="Du B."/>
            <person name="Ding Y."/>
        </authorList>
    </citation>
    <scope>NUCLEOTIDE SEQUENCE [LARGE SCALE GENOMIC DNA]</scope>
    <source>
        <strain evidence="4 5">DZQ7</strain>
    </source>
</reference>
<dbReference type="Gene3D" id="3.40.50.720">
    <property type="entry name" value="NAD(P)-binding Rossmann-like Domain"/>
    <property type="match status" value="1"/>
</dbReference>
<dbReference type="PANTHER" id="PTHR44196:SF1">
    <property type="entry name" value="DEHYDROGENASE_REDUCTASE SDR FAMILY MEMBER 7B"/>
    <property type="match status" value="1"/>
</dbReference>
<dbReference type="GO" id="GO:0016020">
    <property type="term" value="C:membrane"/>
    <property type="evidence" value="ECO:0007669"/>
    <property type="project" value="TreeGrafter"/>
</dbReference>
<organism evidence="4 5">
    <name type="scientific">Brevibacillus brevis</name>
    <name type="common">Bacillus brevis</name>
    <dbReference type="NCBI Taxonomy" id="1393"/>
    <lineage>
        <taxon>Bacteria</taxon>
        <taxon>Bacillati</taxon>
        <taxon>Bacillota</taxon>
        <taxon>Bacilli</taxon>
        <taxon>Bacillales</taxon>
        <taxon>Paenibacillaceae</taxon>
        <taxon>Brevibacillus</taxon>
    </lineage>
</organism>
<dbReference type="PRINTS" id="PR00081">
    <property type="entry name" value="GDHRDH"/>
</dbReference>